<name>A0ABT7ZMZ3_9BACL</name>
<dbReference type="CDD" id="cd17933">
    <property type="entry name" value="DEXSc_RecD-like"/>
    <property type="match status" value="1"/>
</dbReference>
<dbReference type="Gene3D" id="3.40.50.300">
    <property type="entry name" value="P-loop containing nucleotide triphosphate hydrolases"/>
    <property type="match status" value="2"/>
</dbReference>
<evidence type="ECO:0000256" key="2">
    <source>
        <dbReference type="ARBA" id="ARBA00022840"/>
    </source>
</evidence>
<dbReference type="InterPro" id="IPR050534">
    <property type="entry name" value="Coronavir_polyprotein_1ab"/>
</dbReference>
<dbReference type="Gene3D" id="1.10.10.2220">
    <property type="match status" value="1"/>
</dbReference>
<accession>A0ABT7ZMZ3</accession>
<keyword evidence="2" id="KW-0067">ATP-binding</keyword>
<evidence type="ECO:0000259" key="3">
    <source>
        <dbReference type="Pfam" id="PF13538"/>
    </source>
</evidence>
<keyword evidence="1" id="KW-0547">Nucleotide-binding</keyword>
<comment type="caution">
    <text evidence="4">The sequence shown here is derived from an EMBL/GenBank/DDBJ whole genome shotgun (WGS) entry which is preliminary data.</text>
</comment>
<dbReference type="SUPFAM" id="SSF52540">
    <property type="entry name" value="P-loop containing nucleoside triphosphate hydrolases"/>
    <property type="match status" value="2"/>
</dbReference>
<sequence length="1223" mass="139994">MSLMDTEKQVKSQSNYVQHFSTRIPWKDNDYTGRIDNNPKYNVAAQVISNIASSRNLEFEEKNKGKCYEEVGPLSMQNWITENAAFMSSNRLSLKMNHPYKSGNDKFHHFQETSFETDPYSFLLRPFSWTLKENAKEKQKYYNFHFDLDKTERMLNWSSAWVSHGESQKGIFDYFFSGISPHHSLIFPYYKQVPFIEDSRRIIAGVGNIIGNTKIREYESDGSSEEKNYIWETNAAHSIRVDGKDGFLMPYLEISEYVRKHPDFDVSSVILFEPAGFRTEFSYAAEWVSYDASIDVLNQAKIALRNIAELKLREANQKWINIHLEYIDNQLKSVWNQRGVFPGLGSALSAFGVRYGFDIARHVNISERGLISELELYFSGEKETGNAKLDESLADKEDEFSGLLRNKNKARFFELLSRLNLSIEQAIYAWDKLKICAAEIVENPYLLFELTRKESNEHQITISQIDNAMYVNPLVLHKQPLEKPTKMRTESDKRRFRAMVIFVLDQAAIKGHTLLSYDQIVEKINKLPLDQRTDFQTEKIEGILEFLQEGELFVDVESAYIKLKEYQDYKQVISDVVNSRLEKSLSNEQNWRNIIDDQFGELEKNNEENDELARNEKAVALRILESSKISVLLGRAGTGKTTALGILATSKEIKAGGVLALTPTGKARVQLENSFKKNNINAEFKTVAQFLIRSNGFNGKTMSYKMPSKTSSSIAKTVIIDESSMLTEDMFAGILKLVDSHAERIIFIGDPNQLPPIGAGRPFVDLMNYLQTNFPDKVATLKTEMRQGSGGDDLSFAQIFSNSDSIDKEVIYRIQNNQTDSRFKYIQFADLVELEKVFFEELSEVADMENVDDIDGFNRSIGGIKNDKYINYNTGNHIENWQILSPTKFIGAGSYYLNNQIHQKYRQEIVEKWKASWWSKYSPQSVQNIVYGDKVISNANGEKDYWDGSSGKAYIANGEIGIMTGYPFQYGKKDKNTSWYKLRFSSFEGKVFSYTKADFGGDNNDSKLELAYALTVHKSQGSGFGKTIVVINGKSSFITKELLYTAFSRQREKLIILSDLPVQEVVQYANDWYSDIKQRYTDLFGVPNIIEIESGKKKRYFEEKLIHKTVRGEMVRSKSEVIVANILDKLGIEYSYEEPLEANGKNYIPDFTLRNQGKTAYLEHLGMLGNESYQKHWNGKRASYESVGISETLGNLIITRDGLDGSLDASLIESEIQSWINNN</sequence>
<proteinExistence type="predicted"/>
<dbReference type="PANTHER" id="PTHR43788:SF6">
    <property type="entry name" value="DNA HELICASE B"/>
    <property type="match status" value="1"/>
</dbReference>
<evidence type="ECO:0000313" key="5">
    <source>
        <dbReference type="Proteomes" id="UP001225873"/>
    </source>
</evidence>
<protein>
    <submittedName>
        <fullName evidence="4">AAA family ATPase</fullName>
    </submittedName>
</protein>
<dbReference type="InterPro" id="IPR027785">
    <property type="entry name" value="UvrD-like_helicase_C"/>
</dbReference>
<feature type="domain" description="UvrD-like helicase C-terminal" evidence="3">
    <location>
        <begin position="1010"/>
        <end position="1056"/>
    </location>
</feature>
<dbReference type="PANTHER" id="PTHR43788">
    <property type="entry name" value="DNA2/NAM7 HELICASE FAMILY MEMBER"/>
    <property type="match status" value="1"/>
</dbReference>
<dbReference type="Gene3D" id="3.40.91.30">
    <property type="match status" value="1"/>
</dbReference>
<dbReference type="RefSeq" id="WP_290215342.1">
    <property type="nucleotide sequence ID" value="NZ_JASDCQ010000004.1"/>
</dbReference>
<dbReference type="CDD" id="cd18809">
    <property type="entry name" value="SF1_C_RecD"/>
    <property type="match status" value="1"/>
</dbReference>
<evidence type="ECO:0000313" key="4">
    <source>
        <dbReference type="EMBL" id="MDN3428539.1"/>
    </source>
</evidence>
<dbReference type="Gene3D" id="2.30.30.940">
    <property type="match status" value="1"/>
</dbReference>
<keyword evidence="5" id="KW-1185">Reference proteome</keyword>
<gene>
    <name evidence="4" type="ORF">QMA01_14640</name>
</gene>
<dbReference type="InterPro" id="IPR027417">
    <property type="entry name" value="P-loop_NTPase"/>
</dbReference>
<dbReference type="Pfam" id="PF13604">
    <property type="entry name" value="AAA_30"/>
    <property type="match status" value="1"/>
</dbReference>
<dbReference type="Proteomes" id="UP001225873">
    <property type="component" value="Unassembled WGS sequence"/>
</dbReference>
<reference evidence="4 5" key="1">
    <citation type="submission" date="2023-03" db="EMBL/GenBank/DDBJ databases">
        <authorList>
            <person name="Uniacke-Lowe S."/>
            <person name="Ross P."/>
            <person name="Hill C."/>
        </authorList>
    </citation>
    <scope>NUCLEOTIDE SEQUENCE [LARGE SCALE GENOMIC DNA]</scope>
    <source>
        <strain evidence="4 5">APC 4016</strain>
    </source>
</reference>
<dbReference type="EMBL" id="JASDCQ010000004">
    <property type="protein sequence ID" value="MDN3428539.1"/>
    <property type="molecule type" value="Genomic_DNA"/>
</dbReference>
<organism evidence="4 5">
    <name type="scientific">Planococcus notacanthi</name>
    <dbReference type="NCBI Taxonomy" id="3035188"/>
    <lineage>
        <taxon>Bacteria</taxon>
        <taxon>Bacillati</taxon>
        <taxon>Bacillota</taxon>
        <taxon>Bacilli</taxon>
        <taxon>Bacillales</taxon>
        <taxon>Caryophanaceae</taxon>
        <taxon>Planococcus</taxon>
    </lineage>
</organism>
<dbReference type="Pfam" id="PF13538">
    <property type="entry name" value="UvrD_C_2"/>
    <property type="match status" value="1"/>
</dbReference>
<evidence type="ECO:0000256" key="1">
    <source>
        <dbReference type="ARBA" id="ARBA00022741"/>
    </source>
</evidence>